<dbReference type="AlphaFoldDB" id="A0A7S0AH38"/>
<dbReference type="GO" id="GO:0030163">
    <property type="term" value="P:protein catabolic process"/>
    <property type="evidence" value="ECO:0007669"/>
    <property type="project" value="InterPro"/>
</dbReference>
<dbReference type="Pfam" id="PF02617">
    <property type="entry name" value="ClpS"/>
    <property type="match status" value="1"/>
</dbReference>
<feature type="signal peptide" evidence="2">
    <location>
        <begin position="1"/>
        <end position="23"/>
    </location>
</feature>
<dbReference type="Gene3D" id="3.30.1390.10">
    <property type="match status" value="1"/>
</dbReference>
<feature type="chain" id="PRO_5031159424" description="Adaptor protein ClpS core domain-containing protein" evidence="2">
    <location>
        <begin position="24"/>
        <end position="176"/>
    </location>
</feature>
<dbReference type="EMBL" id="HBEJ01003202">
    <property type="protein sequence ID" value="CAD8362346.1"/>
    <property type="molecule type" value="Transcribed_RNA"/>
</dbReference>
<feature type="compositionally biased region" description="Basic residues" evidence="1">
    <location>
        <begin position="68"/>
        <end position="78"/>
    </location>
</feature>
<evidence type="ECO:0000256" key="1">
    <source>
        <dbReference type="SAM" id="MobiDB-lite"/>
    </source>
</evidence>
<gene>
    <name evidence="4" type="ORF">MPOL1434_LOCUS1890</name>
</gene>
<evidence type="ECO:0000313" key="4">
    <source>
        <dbReference type="EMBL" id="CAD8362346.1"/>
    </source>
</evidence>
<dbReference type="GO" id="GO:0006508">
    <property type="term" value="P:proteolysis"/>
    <property type="evidence" value="ECO:0007669"/>
    <property type="project" value="InterPro"/>
</dbReference>
<dbReference type="InterPro" id="IPR014719">
    <property type="entry name" value="Ribosomal_bL12_C/ClpS-like"/>
</dbReference>
<keyword evidence="2" id="KW-0732">Signal</keyword>
<dbReference type="InterPro" id="IPR022935">
    <property type="entry name" value="ClpS"/>
</dbReference>
<proteinExistence type="predicted"/>
<feature type="domain" description="Adaptor protein ClpS core" evidence="3">
    <location>
        <begin position="94"/>
        <end position="160"/>
    </location>
</feature>
<dbReference type="PANTHER" id="PTHR33473">
    <property type="entry name" value="ATP-DEPENDENT CLP PROTEASE ADAPTER PROTEIN CLPS1, CHLOROPLASTIC"/>
    <property type="match status" value="1"/>
</dbReference>
<dbReference type="PANTHER" id="PTHR33473:SF17">
    <property type="entry name" value="ATP-DEPENDENT CLP PROTEASE ADAPTER PROTEIN CLPS1, CHLOROPLASTIC"/>
    <property type="match status" value="1"/>
</dbReference>
<feature type="region of interest" description="Disordered" evidence="1">
    <location>
        <begin position="60"/>
        <end position="90"/>
    </location>
</feature>
<accession>A0A7S0AH38</accession>
<sequence length="176" mass="19899">MISMRNIFGAVALMVCCLNVASAFVTPSVRFASLTASSSPLFMSDDKEGGAAIAKPKIQTKTTTVTKQKQKQKQRQRQRTSDPMNRRDEEFEDAPMYRLMLLGDEEYDIVHVVERMCAILDDMDEDAASTILNQAQIAGKAMCGKYPFEHAEMYKEQLARSDPIIYSDLEEENQRD</sequence>
<organism evidence="4">
    <name type="scientific">Minutocellus polymorphus</name>
    <dbReference type="NCBI Taxonomy" id="265543"/>
    <lineage>
        <taxon>Eukaryota</taxon>
        <taxon>Sar</taxon>
        <taxon>Stramenopiles</taxon>
        <taxon>Ochrophyta</taxon>
        <taxon>Bacillariophyta</taxon>
        <taxon>Mediophyceae</taxon>
        <taxon>Cymatosirophycidae</taxon>
        <taxon>Cymatosirales</taxon>
        <taxon>Cymatosiraceae</taxon>
        <taxon>Minutocellus</taxon>
    </lineage>
</organism>
<evidence type="ECO:0000259" key="3">
    <source>
        <dbReference type="Pfam" id="PF02617"/>
    </source>
</evidence>
<dbReference type="InterPro" id="IPR003769">
    <property type="entry name" value="ClpS_core"/>
</dbReference>
<protein>
    <recommendedName>
        <fullName evidence="3">Adaptor protein ClpS core domain-containing protein</fullName>
    </recommendedName>
</protein>
<name>A0A7S0AH38_9STRA</name>
<dbReference type="SUPFAM" id="SSF54736">
    <property type="entry name" value="ClpS-like"/>
    <property type="match status" value="1"/>
</dbReference>
<reference evidence="4" key="1">
    <citation type="submission" date="2021-01" db="EMBL/GenBank/DDBJ databases">
        <authorList>
            <person name="Corre E."/>
            <person name="Pelletier E."/>
            <person name="Niang G."/>
            <person name="Scheremetjew M."/>
            <person name="Finn R."/>
            <person name="Kale V."/>
            <person name="Holt S."/>
            <person name="Cochrane G."/>
            <person name="Meng A."/>
            <person name="Brown T."/>
            <person name="Cohen L."/>
        </authorList>
    </citation>
    <scope>NUCLEOTIDE SEQUENCE</scope>
    <source>
        <strain evidence="4">CCMP3303</strain>
    </source>
</reference>
<evidence type="ECO:0000256" key="2">
    <source>
        <dbReference type="SAM" id="SignalP"/>
    </source>
</evidence>